<name>A0A392NX34_9FABA</name>
<protein>
    <submittedName>
        <fullName evidence="1">Uncharacterized protein</fullName>
    </submittedName>
</protein>
<feature type="non-terminal residue" evidence="1">
    <location>
        <position position="31"/>
    </location>
</feature>
<comment type="caution">
    <text evidence="1">The sequence shown here is derived from an EMBL/GenBank/DDBJ whole genome shotgun (WGS) entry which is preliminary data.</text>
</comment>
<reference evidence="1 2" key="1">
    <citation type="journal article" date="2018" name="Front. Plant Sci.">
        <title>Red Clover (Trifolium pratense) and Zigzag Clover (T. medium) - A Picture of Genomic Similarities and Differences.</title>
        <authorList>
            <person name="Dluhosova J."/>
            <person name="Istvanek J."/>
            <person name="Nedelnik J."/>
            <person name="Repkova J."/>
        </authorList>
    </citation>
    <scope>NUCLEOTIDE SEQUENCE [LARGE SCALE GENOMIC DNA]</scope>
    <source>
        <strain evidence="2">cv. 10/8</strain>
        <tissue evidence="1">Leaf</tissue>
    </source>
</reference>
<evidence type="ECO:0000313" key="1">
    <source>
        <dbReference type="EMBL" id="MCI03666.1"/>
    </source>
</evidence>
<proteinExistence type="predicted"/>
<accession>A0A392NX34</accession>
<keyword evidence="2" id="KW-1185">Reference proteome</keyword>
<evidence type="ECO:0000313" key="2">
    <source>
        <dbReference type="Proteomes" id="UP000265520"/>
    </source>
</evidence>
<dbReference type="AlphaFoldDB" id="A0A392NX34"/>
<dbReference type="EMBL" id="LXQA010052882">
    <property type="protein sequence ID" value="MCI03666.1"/>
    <property type="molecule type" value="Genomic_DNA"/>
</dbReference>
<organism evidence="1 2">
    <name type="scientific">Trifolium medium</name>
    <dbReference type="NCBI Taxonomy" id="97028"/>
    <lineage>
        <taxon>Eukaryota</taxon>
        <taxon>Viridiplantae</taxon>
        <taxon>Streptophyta</taxon>
        <taxon>Embryophyta</taxon>
        <taxon>Tracheophyta</taxon>
        <taxon>Spermatophyta</taxon>
        <taxon>Magnoliopsida</taxon>
        <taxon>eudicotyledons</taxon>
        <taxon>Gunneridae</taxon>
        <taxon>Pentapetalae</taxon>
        <taxon>rosids</taxon>
        <taxon>fabids</taxon>
        <taxon>Fabales</taxon>
        <taxon>Fabaceae</taxon>
        <taxon>Papilionoideae</taxon>
        <taxon>50 kb inversion clade</taxon>
        <taxon>NPAAA clade</taxon>
        <taxon>Hologalegina</taxon>
        <taxon>IRL clade</taxon>
        <taxon>Trifolieae</taxon>
        <taxon>Trifolium</taxon>
    </lineage>
</organism>
<dbReference type="Proteomes" id="UP000265520">
    <property type="component" value="Unassembled WGS sequence"/>
</dbReference>
<sequence length="31" mass="3442">MLQDLRLSMGQTTNELIAKVTAYCLRDGKGD</sequence>